<dbReference type="GO" id="GO:0006355">
    <property type="term" value="P:regulation of DNA-templated transcription"/>
    <property type="evidence" value="ECO:0007669"/>
    <property type="project" value="UniProtKB-UniRule"/>
</dbReference>
<dbReference type="Pfam" id="PF08279">
    <property type="entry name" value="HTH_11"/>
    <property type="match status" value="1"/>
</dbReference>
<gene>
    <name evidence="6" type="primary">birA</name>
    <name evidence="8" type="ORF">CWE25_08990</name>
</gene>
<dbReference type="Gene3D" id="2.30.30.100">
    <property type="match status" value="1"/>
</dbReference>
<feature type="binding site" evidence="6">
    <location>
        <begin position="91"/>
        <end position="93"/>
    </location>
    <ligand>
        <name>biotin</name>
        <dbReference type="ChEBI" id="CHEBI:57586"/>
    </ligand>
</feature>
<evidence type="ECO:0000256" key="4">
    <source>
        <dbReference type="ARBA" id="ARBA00023267"/>
    </source>
</evidence>
<dbReference type="SUPFAM" id="SSF46785">
    <property type="entry name" value="Winged helix' DNA-binding domain"/>
    <property type="match status" value="1"/>
</dbReference>
<protein>
    <recommendedName>
        <fullName evidence="6">Bifunctional ligase/repressor BirA</fullName>
    </recommendedName>
    <alternativeName>
        <fullName evidence="6">Biotin operon repressor</fullName>
    </alternativeName>
    <alternativeName>
        <fullName evidence="6">Biotin--[acetyl-CoA-carboxylase] ligase</fullName>
        <ecNumber evidence="6">6.3.4.15</ecNumber>
    </alternativeName>
    <alternativeName>
        <fullName evidence="6">Biotin--protein ligase</fullName>
    </alternativeName>
    <alternativeName>
        <fullName evidence="6">Biotin-[acetyl-CoA carboxylase] synthetase</fullName>
    </alternativeName>
</protein>
<evidence type="ECO:0000313" key="8">
    <source>
        <dbReference type="EMBL" id="RUO52583.1"/>
    </source>
</evidence>
<dbReference type="SUPFAM" id="SSF55681">
    <property type="entry name" value="Class II aaRS and biotin synthetases"/>
    <property type="match status" value="1"/>
</dbReference>
<dbReference type="HAMAP" id="MF_00978">
    <property type="entry name" value="Bifunct_BirA"/>
    <property type="match status" value="1"/>
</dbReference>
<proteinExistence type="inferred from homology"/>
<keyword evidence="6" id="KW-0804">Transcription</keyword>
<comment type="similarity">
    <text evidence="6">Belongs to the biotin--protein ligase family.</text>
</comment>
<evidence type="ECO:0000259" key="7">
    <source>
        <dbReference type="PROSITE" id="PS51733"/>
    </source>
</evidence>
<dbReference type="AlphaFoldDB" id="A0A432XVA3"/>
<dbReference type="InterPro" id="IPR036390">
    <property type="entry name" value="WH_DNA-bd_sf"/>
</dbReference>
<dbReference type="GO" id="GO:0003677">
    <property type="term" value="F:DNA binding"/>
    <property type="evidence" value="ECO:0007669"/>
    <property type="project" value="UniProtKB-UniRule"/>
</dbReference>
<keyword evidence="4 6" id="KW-0092">Biotin</keyword>
<evidence type="ECO:0000256" key="2">
    <source>
        <dbReference type="ARBA" id="ARBA00022741"/>
    </source>
</evidence>
<dbReference type="EC" id="6.3.4.15" evidence="6"/>
<dbReference type="Pfam" id="PF03099">
    <property type="entry name" value="BPL_LplA_LipB"/>
    <property type="match status" value="1"/>
</dbReference>
<dbReference type="NCBIfam" id="TIGR00121">
    <property type="entry name" value="birA_ligase"/>
    <property type="match status" value="1"/>
</dbReference>
<dbReference type="Gene3D" id="3.30.930.10">
    <property type="entry name" value="Bira Bifunctional Protein, Domain 2"/>
    <property type="match status" value="1"/>
</dbReference>
<keyword evidence="6" id="KW-0238">DNA-binding</keyword>
<keyword evidence="3 6" id="KW-0067">ATP-binding</keyword>
<feature type="domain" description="BPL/LPL catalytic" evidence="7">
    <location>
        <begin position="67"/>
        <end position="260"/>
    </location>
</feature>
<keyword evidence="1 6" id="KW-0436">Ligase</keyword>
<dbReference type="PANTHER" id="PTHR12835">
    <property type="entry name" value="BIOTIN PROTEIN LIGASE"/>
    <property type="match status" value="1"/>
</dbReference>
<dbReference type="InterPro" id="IPR036388">
    <property type="entry name" value="WH-like_DNA-bd_sf"/>
</dbReference>
<dbReference type="PANTHER" id="PTHR12835:SF5">
    <property type="entry name" value="BIOTIN--PROTEIN LIGASE"/>
    <property type="match status" value="1"/>
</dbReference>
<evidence type="ECO:0000313" key="9">
    <source>
        <dbReference type="Proteomes" id="UP000287330"/>
    </source>
</evidence>
<dbReference type="InterPro" id="IPR004408">
    <property type="entry name" value="Biotin_CoA_COase_ligase"/>
</dbReference>
<feature type="binding site" evidence="6">
    <location>
        <position position="116"/>
    </location>
    <ligand>
        <name>biotin</name>
        <dbReference type="ChEBI" id="CHEBI:57586"/>
    </ligand>
</feature>
<feature type="binding site" evidence="6">
    <location>
        <begin position="120"/>
        <end position="122"/>
    </location>
    <ligand>
        <name>biotin</name>
        <dbReference type="ChEBI" id="CHEBI:57586"/>
    </ligand>
</feature>
<dbReference type="EMBL" id="PIPV01000007">
    <property type="protein sequence ID" value="RUO52583.1"/>
    <property type="molecule type" value="Genomic_DNA"/>
</dbReference>
<keyword evidence="6" id="KW-0678">Repressor</keyword>
<dbReference type="InterPro" id="IPR030855">
    <property type="entry name" value="Bifunct_BirA"/>
</dbReference>
<feature type="DNA-binding region" description="H-T-H motif" evidence="6">
    <location>
        <begin position="22"/>
        <end position="41"/>
    </location>
</feature>
<dbReference type="Pfam" id="PF02237">
    <property type="entry name" value="BPL_C"/>
    <property type="match status" value="1"/>
</dbReference>
<dbReference type="Proteomes" id="UP000287330">
    <property type="component" value="Unassembled WGS sequence"/>
</dbReference>
<comment type="caution">
    <text evidence="8">The sequence shown here is derived from an EMBL/GenBank/DDBJ whole genome shotgun (WGS) entry which is preliminary data.</text>
</comment>
<keyword evidence="6" id="KW-0805">Transcription regulation</keyword>
<dbReference type="NCBIfam" id="NF008847">
    <property type="entry name" value="PRK11886.1-2"/>
    <property type="match status" value="1"/>
</dbReference>
<dbReference type="InterPro" id="IPR008988">
    <property type="entry name" value="Transcriptional_repressor_C"/>
</dbReference>
<evidence type="ECO:0000256" key="1">
    <source>
        <dbReference type="ARBA" id="ARBA00022598"/>
    </source>
</evidence>
<dbReference type="OrthoDB" id="9807064at2"/>
<dbReference type="InterPro" id="IPR013196">
    <property type="entry name" value="HTH_11"/>
</dbReference>
<dbReference type="InterPro" id="IPR045864">
    <property type="entry name" value="aa-tRNA-synth_II/BPL/LPL"/>
</dbReference>
<dbReference type="Gene3D" id="1.10.10.10">
    <property type="entry name" value="Winged helix-like DNA-binding domain superfamily/Winged helix DNA-binding domain"/>
    <property type="match status" value="1"/>
</dbReference>
<accession>A0A432XVA3</accession>
<dbReference type="GO" id="GO:0004077">
    <property type="term" value="F:biotin--[biotin carboxyl-carrier protein] ligase activity"/>
    <property type="evidence" value="ECO:0007669"/>
    <property type="project" value="UniProtKB-UniRule"/>
</dbReference>
<dbReference type="InterPro" id="IPR004143">
    <property type="entry name" value="BPL_LPL_catalytic"/>
</dbReference>
<dbReference type="SUPFAM" id="SSF50037">
    <property type="entry name" value="C-terminal domain of transcriptional repressors"/>
    <property type="match status" value="1"/>
</dbReference>
<evidence type="ECO:0000256" key="5">
    <source>
        <dbReference type="ARBA" id="ARBA00047846"/>
    </source>
</evidence>
<evidence type="ECO:0000256" key="6">
    <source>
        <dbReference type="HAMAP-Rule" id="MF_00978"/>
    </source>
</evidence>
<dbReference type="CDD" id="cd16442">
    <property type="entry name" value="BPL"/>
    <property type="match status" value="1"/>
</dbReference>
<comment type="catalytic activity">
    <reaction evidence="5 6">
        <text>biotin + L-lysyl-[protein] + ATP = N(6)-biotinyl-L-lysyl-[protein] + AMP + diphosphate + H(+)</text>
        <dbReference type="Rhea" id="RHEA:11756"/>
        <dbReference type="Rhea" id="RHEA-COMP:9752"/>
        <dbReference type="Rhea" id="RHEA-COMP:10505"/>
        <dbReference type="ChEBI" id="CHEBI:15378"/>
        <dbReference type="ChEBI" id="CHEBI:29969"/>
        <dbReference type="ChEBI" id="CHEBI:30616"/>
        <dbReference type="ChEBI" id="CHEBI:33019"/>
        <dbReference type="ChEBI" id="CHEBI:57586"/>
        <dbReference type="ChEBI" id="CHEBI:83144"/>
        <dbReference type="ChEBI" id="CHEBI:456215"/>
        <dbReference type="EC" id="6.3.4.15"/>
    </reaction>
</comment>
<dbReference type="RefSeq" id="WP_110575178.1">
    <property type="nucleotide sequence ID" value="NZ_PIPV01000007.1"/>
</dbReference>
<keyword evidence="9" id="KW-1185">Reference proteome</keyword>
<dbReference type="GO" id="GO:0005737">
    <property type="term" value="C:cytoplasm"/>
    <property type="evidence" value="ECO:0007669"/>
    <property type="project" value="TreeGrafter"/>
</dbReference>
<sequence>MKIEQRLEQLITLLSDGEFHSGEALGEAMSVSRAAINQYIERLNELGIDVFSVSGKGYRLAAPIDLLNAESILKTSKLPKELLKVAAIVGSTNDDLKLESEQQQLPQGYAILAEAQTKGRGRRGKQWISPFGTNLYISLFWRLEEGLGRAMGLSLAVGLAIARVLREQLEIDQVSVKWPNDVYIEGKKVAGILIDIDSLEDGSARCIIGVGINLTLPDTVAQHIDQAWTDVNSHLPAPLQRNQFAGRLHQYLVDTLTDYERSGFTQFAPLWQQYDKFDNKPVRLLLGERKVEGICRGVDDTGALLVEVDGRVKRFFGGEISVRSADATGH</sequence>
<keyword evidence="2 6" id="KW-0547">Nucleotide-binding</keyword>
<dbReference type="InterPro" id="IPR003142">
    <property type="entry name" value="BPL_C"/>
</dbReference>
<comment type="function">
    <text evidence="6">Acts both as a biotin--[acetyl-CoA-carboxylase] ligase and a biotin-operon repressor. In the presence of ATP, BirA activates biotin to form the BirA-biotinyl-5'-adenylate (BirA-bio-5'-AMP or holoBirA) complex. HoloBirA can either transfer the biotinyl moiety to the biotin carboxyl carrier protein (BCCP) subunit of acetyl-CoA carboxylase, or bind to the biotin operator site and inhibit transcription of the operon.</text>
</comment>
<dbReference type="PROSITE" id="PS51733">
    <property type="entry name" value="BPL_LPL_CATALYTIC"/>
    <property type="match status" value="1"/>
</dbReference>
<evidence type="ECO:0000256" key="3">
    <source>
        <dbReference type="ARBA" id="ARBA00022840"/>
    </source>
</evidence>
<dbReference type="GO" id="GO:0005524">
    <property type="term" value="F:ATP binding"/>
    <property type="evidence" value="ECO:0007669"/>
    <property type="project" value="UniProtKB-UniRule"/>
</dbReference>
<reference evidence="9" key="1">
    <citation type="journal article" date="2018" name="Front. Microbiol.">
        <title>Genome-Based Analysis Reveals the Taxonomy and Diversity of the Family Idiomarinaceae.</title>
        <authorList>
            <person name="Liu Y."/>
            <person name="Lai Q."/>
            <person name="Shao Z."/>
        </authorList>
    </citation>
    <scope>NUCLEOTIDE SEQUENCE [LARGE SCALE GENOMIC DNA]</scope>
    <source>
        <strain evidence="9">F23</strain>
    </source>
</reference>
<feature type="binding site" evidence="6">
    <location>
        <position position="188"/>
    </location>
    <ligand>
        <name>biotin</name>
        <dbReference type="ChEBI" id="CHEBI:57586"/>
    </ligand>
</feature>
<organism evidence="8 9">
    <name type="scientific">Idiomarina fontislapidosi</name>
    <dbReference type="NCBI Taxonomy" id="263723"/>
    <lineage>
        <taxon>Bacteria</taxon>
        <taxon>Pseudomonadati</taxon>
        <taxon>Pseudomonadota</taxon>
        <taxon>Gammaproteobacteria</taxon>
        <taxon>Alteromonadales</taxon>
        <taxon>Idiomarinaceae</taxon>
        <taxon>Idiomarina</taxon>
    </lineage>
</organism>
<name>A0A432XVA3_9GAMM</name>